<reference evidence="5 6" key="1">
    <citation type="submission" date="2015-12" db="EMBL/GenBank/DDBJ databases">
        <title>Genome sequence of Aneurinibacillus soli.</title>
        <authorList>
            <person name="Lee J.S."/>
            <person name="Lee K.C."/>
            <person name="Kim K.K."/>
            <person name="Lee B.W."/>
        </authorList>
    </citation>
    <scope>NUCLEOTIDE SEQUENCE [LARGE SCALE GENOMIC DNA]</scope>
    <source>
        <strain evidence="5 6">CB4</strain>
    </source>
</reference>
<proteinExistence type="inferred from homology"/>
<evidence type="ECO:0000256" key="2">
    <source>
        <dbReference type="ARBA" id="ARBA00022723"/>
    </source>
</evidence>
<sequence length="157" mass="18617">MVDTELQRLVEEISFTYFKVPFRHRASFNSRLRTTGGRYVLRTHNLEFNPKHYETFGIEELKGIIKHELCHYHLHLAGRGYKHKDADFKQLLRQVGGSRYCQSLGLSVQKRREPRYALVCKACGMRYLRQRKMDVRKYVCGKCKGKLILEEVEGHKR</sequence>
<dbReference type="RefSeq" id="WP_096467530.1">
    <property type="nucleotide sequence ID" value="NZ_AP017312.1"/>
</dbReference>
<keyword evidence="6" id="KW-1185">Reference proteome</keyword>
<feature type="active site" evidence="4">
    <location>
        <position position="68"/>
    </location>
</feature>
<keyword evidence="1 4" id="KW-0963">Cytoplasm</keyword>
<dbReference type="GO" id="GO:0005737">
    <property type="term" value="C:cytoplasm"/>
    <property type="evidence" value="ECO:0007669"/>
    <property type="project" value="UniProtKB-SubCell"/>
</dbReference>
<dbReference type="KEGG" id="asoc:CB4_04149"/>
<evidence type="ECO:0000313" key="6">
    <source>
        <dbReference type="Proteomes" id="UP000217696"/>
    </source>
</evidence>
<evidence type="ECO:0000256" key="4">
    <source>
        <dbReference type="HAMAP-Rule" id="MF_00745"/>
    </source>
</evidence>
<dbReference type="Proteomes" id="UP000217696">
    <property type="component" value="Chromosome"/>
</dbReference>
<feature type="binding site" evidence="4">
    <location>
        <position position="67"/>
    </location>
    <ligand>
        <name>Zn(2+)</name>
        <dbReference type="ChEBI" id="CHEBI:29105"/>
    </ligand>
</feature>
<organism evidence="5 6">
    <name type="scientific">Aneurinibacillus soli</name>
    <dbReference type="NCBI Taxonomy" id="1500254"/>
    <lineage>
        <taxon>Bacteria</taxon>
        <taxon>Bacillati</taxon>
        <taxon>Bacillota</taxon>
        <taxon>Bacilli</taxon>
        <taxon>Bacillales</taxon>
        <taxon>Paenibacillaceae</taxon>
        <taxon>Aneurinibacillus group</taxon>
        <taxon>Aneurinibacillus</taxon>
    </lineage>
</organism>
<dbReference type="GO" id="GO:0008270">
    <property type="term" value="F:zinc ion binding"/>
    <property type="evidence" value="ECO:0007669"/>
    <property type="project" value="UniProtKB-UniRule"/>
</dbReference>
<dbReference type="InterPro" id="IPR023524">
    <property type="entry name" value="Uncharacterised_SprT-like"/>
</dbReference>
<dbReference type="Pfam" id="PF10263">
    <property type="entry name" value="SprT-like"/>
    <property type="match status" value="1"/>
</dbReference>
<keyword evidence="3 4" id="KW-0862">Zinc</keyword>
<evidence type="ECO:0000256" key="3">
    <source>
        <dbReference type="ARBA" id="ARBA00022833"/>
    </source>
</evidence>
<dbReference type="InterPro" id="IPR035240">
    <property type="entry name" value="SprT_Zn_ribbon"/>
</dbReference>
<dbReference type="OrthoDB" id="9799909at2"/>
<evidence type="ECO:0000313" key="5">
    <source>
        <dbReference type="EMBL" id="BAU29895.1"/>
    </source>
</evidence>
<name>A0A0U5BHV2_9BACL</name>
<dbReference type="HAMAP" id="MF_00745">
    <property type="entry name" value="SprT_like"/>
    <property type="match status" value="1"/>
</dbReference>
<keyword evidence="2 4" id="KW-0479">Metal-binding</keyword>
<accession>A0A0U5BHV2</accession>
<gene>
    <name evidence="5" type="ORF">CB4_04149</name>
</gene>
<dbReference type="EMBL" id="AP017312">
    <property type="protein sequence ID" value="BAU29895.1"/>
    <property type="molecule type" value="Genomic_DNA"/>
</dbReference>
<feature type="binding site" evidence="4">
    <location>
        <position position="71"/>
    </location>
    <ligand>
        <name>Zn(2+)</name>
        <dbReference type="ChEBI" id="CHEBI:29105"/>
    </ligand>
</feature>
<dbReference type="Pfam" id="PF17283">
    <property type="entry name" value="Zn_ribbon_SprT"/>
    <property type="match status" value="1"/>
</dbReference>
<comment type="subcellular location">
    <subcellularLocation>
        <location evidence="4">Cytoplasm</location>
    </subcellularLocation>
</comment>
<dbReference type="AlphaFoldDB" id="A0A0U5BHV2"/>
<comment type="similarity">
    <text evidence="4">Belongs to the SprT family.</text>
</comment>
<comment type="cofactor">
    <cofactor evidence="4">
        <name>Zn(2+)</name>
        <dbReference type="ChEBI" id="CHEBI:29105"/>
    </cofactor>
    <text evidence="4">Binds 1 zinc ion.</text>
</comment>
<protein>
    <recommendedName>
        <fullName evidence="4">Protein SprT-like</fullName>
    </recommendedName>
</protein>
<evidence type="ECO:0000256" key="1">
    <source>
        <dbReference type="ARBA" id="ARBA00022490"/>
    </source>
</evidence>
<dbReference type="GO" id="GO:0006950">
    <property type="term" value="P:response to stress"/>
    <property type="evidence" value="ECO:0007669"/>
    <property type="project" value="UniProtKB-ARBA"/>
</dbReference>
<dbReference type="SMART" id="SM00731">
    <property type="entry name" value="SprT"/>
    <property type="match status" value="1"/>
</dbReference>
<dbReference type="InterPro" id="IPR006640">
    <property type="entry name" value="SprT-like_domain"/>
</dbReference>
<dbReference type="NCBIfam" id="NF003339">
    <property type="entry name" value="PRK04351.1"/>
    <property type="match status" value="1"/>
</dbReference>